<name>A0ABU2EG15_9BURK</name>
<dbReference type="Proteomes" id="UP001246576">
    <property type="component" value="Unassembled WGS sequence"/>
</dbReference>
<proteinExistence type="predicted"/>
<accession>A0ABU2EG15</accession>
<dbReference type="EMBL" id="JAVLSJ010000001">
    <property type="protein sequence ID" value="MDR9847076.1"/>
    <property type="molecule type" value="Genomic_DNA"/>
</dbReference>
<evidence type="ECO:0000313" key="1">
    <source>
        <dbReference type="EMBL" id="MDR9847076.1"/>
    </source>
</evidence>
<evidence type="ECO:0000313" key="2">
    <source>
        <dbReference type="Proteomes" id="UP001246576"/>
    </source>
</evidence>
<organism evidence="1 2">
    <name type="scientific">Herbaspirillum huttiense subsp. lycopersici</name>
    <dbReference type="NCBI Taxonomy" id="3074428"/>
    <lineage>
        <taxon>Bacteria</taxon>
        <taxon>Pseudomonadati</taxon>
        <taxon>Pseudomonadota</taxon>
        <taxon>Betaproteobacteria</taxon>
        <taxon>Burkholderiales</taxon>
        <taxon>Oxalobacteraceae</taxon>
        <taxon>Herbaspirillum</taxon>
    </lineage>
</organism>
<gene>
    <name evidence="1" type="ORF">RI048_02500</name>
</gene>
<keyword evidence="2" id="KW-1185">Reference proteome</keyword>
<comment type="caution">
    <text evidence="1">The sequence shown here is derived from an EMBL/GenBank/DDBJ whole genome shotgun (WGS) entry which is preliminary data.</text>
</comment>
<sequence length="204" mass="22403">MSKITETPTRQPAAWRIDWPASHPASVGGTRFVGKDDPGAKDRLVSLGATAVNLFLDEPGQRPPGEVIAWAVVDQNGSVWNVWRTEPSKTSIRADHIIIPLCAASDFSDSEPAAWLQIGLGDLHEGTTLVRLTKPERYDHTWWRFEPLFTRPAAGELETRRQIADPGKAAAFLEQYGKNLEAAGFTSAQALKACQIIFDTKVTP</sequence>
<reference evidence="1" key="1">
    <citation type="submission" date="2023-09" db="EMBL/GenBank/DDBJ databases">
        <title>Description of first Herbaspirillum huttiense subsp. nephrolepsisexaltata and Herbaspirillum huttiense subsp. lycopersicon.</title>
        <authorList>
            <person name="Poudel M."/>
            <person name="Sharma A."/>
            <person name="Goss E."/>
            <person name="Tapia J.H."/>
            <person name="Harmon C.M."/>
            <person name="Jones J.B."/>
        </authorList>
    </citation>
    <scope>NUCLEOTIDE SEQUENCE</scope>
    <source>
        <strain evidence="1">SE1</strain>
    </source>
</reference>
<protein>
    <submittedName>
        <fullName evidence="1">Uncharacterized protein</fullName>
    </submittedName>
</protein>
<dbReference type="RefSeq" id="WP_310839498.1">
    <property type="nucleotide sequence ID" value="NZ_JAVLSJ010000001.1"/>
</dbReference>